<protein>
    <recommendedName>
        <fullName evidence="4">Methyltransferase type 11 domain-containing protein</fullName>
    </recommendedName>
</protein>
<organism evidence="2 3">
    <name type="scientific">Bondarzewia mesenterica</name>
    <dbReference type="NCBI Taxonomy" id="1095465"/>
    <lineage>
        <taxon>Eukaryota</taxon>
        <taxon>Fungi</taxon>
        <taxon>Dikarya</taxon>
        <taxon>Basidiomycota</taxon>
        <taxon>Agaricomycotina</taxon>
        <taxon>Agaricomycetes</taxon>
        <taxon>Russulales</taxon>
        <taxon>Bondarzewiaceae</taxon>
        <taxon>Bondarzewia</taxon>
    </lineage>
</organism>
<dbReference type="EMBL" id="SGPL01000131">
    <property type="protein sequence ID" value="THH17000.1"/>
    <property type="molecule type" value="Genomic_DNA"/>
</dbReference>
<feature type="chain" id="PRO_5020327344" description="Methyltransferase type 11 domain-containing protein" evidence="1">
    <location>
        <begin position="23"/>
        <end position="307"/>
    </location>
</feature>
<keyword evidence="1" id="KW-0732">Signal</keyword>
<dbReference type="AlphaFoldDB" id="A0A4S4M2H1"/>
<dbReference type="OrthoDB" id="61390at2759"/>
<evidence type="ECO:0008006" key="4">
    <source>
        <dbReference type="Google" id="ProtNLM"/>
    </source>
</evidence>
<feature type="signal peptide" evidence="1">
    <location>
        <begin position="1"/>
        <end position="22"/>
    </location>
</feature>
<name>A0A4S4M2H1_9AGAM</name>
<evidence type="ECO:0000256" key="1">
    <source>
        <dbReference type="SAM" id="SignalP"/>
    </source>
</evidence>
<evidence type="ECO:0000313" key="3">
    <source>
        <dbReference type="Proteomes" id="UP000310158"/>
    </source>
</evidence>
<reference evidence="2 3" key="1">
    <citation type="submission" date="2019-02" db="EMBL/GenBank/DDBJ databases">
        <title>Genome sequencing of the rare red list fungi Bondarzewia mesenterica.</title>
        <authorList>
            <person name="Buettner E."/>
            <person name="Kellner H."/>
        </authorList>
    </citation>
    <scope>NUCLEOTIDE SEQUENCE [LARGE SCALE GENOMIC DNA]</scope>
    <source>
        <strain evidence="2 3">DSM 108281</strain>
    </source>
</reference>
<dbReference type="InterPro" id="IPR029063">
    <property type="entry name" value="SAM-dependent_MTases_sf"/>
</dbReference>
<keyword evidence="3" id="KW-1185">Reference proteome</keyword>
<comment type="caution">
    <text evidence="2">The sequence shown here is derived from an EMBL/GenBank/DDBJ whole genome shotgun (WGS) entry which is preliminary data.</text>
</comment>
<dbReference type="Proteomes" id="UP000310158">
    <property type="component" value="Unassembled WGS sequence"/>
</dbReference>
<accession>A0A4S4M2H1</accession>
<dbReference type="Gene3D" id="3.40.50.150">
    <property type="entry name" value="Vaccinia Virus protein VP39"/>
    <property type="match status" value="1"/>
</dbReference>
<gene>
    <name evidence="2" type="ORF">EW146_g3738</name>
</gene>
<evidence type="ECO:0000313" key="2">
    <source>
        <dbReference type="EMBL" id="THH17000.1"/>
    </source>
</evidence>
<proteinExistence type="predicted"/>
<dbReference type="SUPFAM" id="SSF53335">
    <property type="entry name" value="S-adenosyl-L-methionine-dependent methyltransferases"/>
    <property type="match status" value="1"/>
</dbReference>
<sequence length="307" mass="34846">MLLLWIALILLAVAVYYVTKNGSDPYGNFHVSLNKIPGDEGPPRTEWLNMGYWKLVKVRPSPMGIEHVFDKLFQALALRLIESASLKVGGRVLDVGHGSGDSLLLLLSHPAVPRPGVIHGITSLSEHHTRSYERVGLLLSANPGVNRQSRVLLHDGDAIYQLNSRLDHPLSPYMTYSFDTILALDCAYHFHTRFEFLRQSFLRLTPGGRIALADICFSSKPKGFWFFVLFSLLRVIPRENIVTKERYVRDLQDIGYVDVRMEDVSEWVFPGFRKFLKEQGAPWGLFGRAIELLEREGRFVIVTGTRP</sequence>